<protein>
    <submittedName>
        <fullName evidence="1">Uncharacterized protein</fullName>
    </submittedName>
</protein>
<accession>A0A6G8IEF4</accession>
<dbReference type="KEGG" id="hcz:G9Q37_05250"/>
<dbReference type="AlphaFoldDB" id="A0A6G8IEF4"/>
<evidence type="ECO:0000313" key="1">
    <source>
        <dbReference type="EMBL" id="QIM51584.1"/>
    </source>
</evidence>
<organism evidence="1 2">
    <name type="scientific">Hydrogenophaga crocea</name>
    <dbReference type="NCBI Taxonomy" id="2716225"/>
    <lineage>
        <taxon>Bacteria</taxon>
        <taxon>Pseudomonadati</taxon>
        <taxon>Pseudomonadota</taxon>
        <taxon>Betaproteobacteria</taxon>
        <taxon>Burkholderiales</taxon>
        <taxon>Comamonadaceae</taxon>
        <taxon>Hydrogenophaga</taxon>
    </lineage>
</organism>
<proteinExistence type="predicted"/>
<sequence>MSERTPAQAESDRKRYARALRIGDHYLAASIERRWGLYGYAPETVSTVLACVSTGLLLDAAIDEATGEQP</sequence>
<dbReference type="EMBL" id="CP049989">
    <property type="protein sequence ID" value="QIM51584.1"/>
    <property type="molecule type" value="Genomic_DNA"/>
</dbReference>
<reference evidence="1 2" key="1">
    <citation type="submission" date="2020-03" db="EMBL/GenBank/DDBJ databases">
        <title>Hydrogenophaga sp. nov. isolated from cyanobacterial mat.</title>
        <authorList>
            <person name="Thorat V."/>
            <person name="Kirdat K."/>
            <person name="Tiwarekar B."/>
            <person name="Costa E.D."/>
            <person name="Yadav A."/>
        </authorList>
    </citation>
    <scope>NUCLEOTIDE SEQUENCE [LARGE SCALE GENOMIC DNA]</scope>
    <source>
        <strain evidence="1 2">BA0156</strain>
    </source>
</reference>
<keyword evidence="2" id="KW-1185">Reference proteome</keyword>
<evidence type="ECO:0000313" key="2">
    <source>
        <dbReference type="Proteomes" id="UP000503162"/>
    </source>
</evidence>
<gene>
    <name evidence="1" type="ORF">G9Q37_05250</name>
</gene>
<name>A0A6G8IEF4_9BURK</name>
<dbReference type="RefSeq" id="WP_166225550.1">
    <property type="nucleotide sequence ID" value="NZ_CP049989.1"/>
</dbReference>
<dbReference type="Proteomes" id="UP000503162">
    <property type="component" value="Chromosome"/>
</dbReference>